<feature type="region of interest" description="Disordered" evidence="1">
    <location>
        <begin position="58"/>
        <end position="79"/>
    </location>
</feature>
<sequence length="79" mass="8758">MRRPTPVNGRQGALVALRSVKMARSARAYVRGNTVRFHEWLESLERRTLPEEPPVRIGGNCHAGNPGPFANAQGHVDSR</sequence>
<protein>
    <submittedName>
        <fullName evidence="2">Uncharacterized protein</fullName>
    </submittedName>
</protein>
<dbReference type="InterPro" id="IPR018721">
    <property type="entry name" value="DUF2252"/>
</dbReference>
<proteinExistence type="predicted"/>
<dbReference type="Proteomes" id="UP000494260">
    <property type="component" value="Unassembled WGS sequence"/>
</dbReference>
<accession>A0A6P2TV24</accession>
<dbReference type="Pfam" id="PF10009">
    <property type="entry name" value="DUF2252"/>
    <property type="match status" value="1"/>
</dbReference>
<name>A0A6P2TV24_BURL3</name>
<dbReference type="RefSeq" id="WP_174949925.1">
    <property type="nucleotide sequence ID" value="NZ_CABVQH010000004.1"/>
</dbReference>
<dbReference type="EMBL" id="CABVQH010000004">
    <property type="protein sequence ID" value="VWC60897.1"/>
    <property type="molecule type" value="Genomic_DNA"/>
</dbReference>
<dbReference type="AlphaFoldDB" id="A0A6P2TV24"/>
<evidence type="ECO:0000313" key="3">
    <source>
        <dbReference type="Proteomes" id="UP000494260"/>
    </source>
</evidence>
<gene>
    <name evidence="2" type="ORF">BLA18109_01555</name>
</gene>
<evidence type="ECO:0000256" key="1">
    <source>
        <dbReference type="SAM" id="MobiDB-lite"/>
    </source>
</evidence>
<evidence type="ECO:0000313" key="2">
    <source>
        <dbReference type="EMBL" id="VWC60897.1"/>
    </source>
</evidence>
<organism evidence="2 3">
    <name type="scientific">Burkholderia lata (strain ATCC 17760 / DSM 23089 / LMG 22485 / NCIMB 9086 / R18194 / 383)</name>
    <dbReference type="NCBI Taxonomy" id="482957"/>
    <lineage>
        <taxon>Bacteria</taxon>
        <taxon>Pseudomonadati</taxon>
        <taxon>Pseudomonadota</taxon>
        <taxon>Betaproteobacteria</taxon>
        <taxon>Burkholderiales</taxon>
        <taxon>Burkholderiaceae</taxon>
        <taxon>Burkholderia</taxon>
        <taxon>Burkholderia cepacia complex</taxon>
    </lineage>
</organism>
<reference evidence="2 3" key="1">
    <citation type="submission" date="2019-09" db="EMBL/GenBank/DDBJ databases">
        <authorList>
            <person name="Depoorter E."/>
        </authorList>
    </citation>
    <scope>NUCLEOTIDE SEQUENCE [LARGE SCALE GENOMIC DNA]</scope>
    <source>
        <strain evidence="2">R-18109</strain>
    </source>
</reference>